<protein>
    <submittedName>
        <fullName evidence="2">Uncharacterized protein</fullName>
    </submittedName>
</protein>
<feature type="compositionally biased region" description="Basic residues" evidence="1">
    <location>
        <begin position="95"/>
        <end position="109"/>
    </location>
</feature>
<name>B4FC64_MAIZE</name>
<evidence type="ECO:0000313" key="2">
    <source>
        <dbReference type="EMBL" id="ACF79707.1"/>
    </source>
</evidence>
<feature type="compositionally biased region" description="Basic residues" evidence="1">
    <location>
        <begin position="170"/>
        <end position="184"/>
    </location>
</feature>
<feature type="region of interest" description="Disordered" evidence="1">
    <location>
        <begin position="73"/>
        <end position="197"/>
    </location>
</feature>
<reference evidence="2" key="1">
    <citation type="journal article" date="2009" name="PLoS Genet.">
        <title>Sequencing, mapping, and analysis of 27,455 maize full-length cDNAs.</title>
        <authorList>
            <person name="Soderlund C."/>
            <person name="Descour A."/>
            <person name="Kudrna D."/>
            <person name="Bomhoff M."/>
            <person name="Boyd L."/>
            <person name="Currie J."/>
            <person name="Angelova A."/>
            <person name="Collura K."/>
            <person name="Wissotski M."/>
            <person name="Ashley E."/>
            <person name="Morrow D."/>
            <person name="Fernandes J."/>
            <person name="Walbot V."/>
            <person name="Yu Y."/>
        </authorList>
    </citation>
    <scope>NUCLEOTIDE SEQUENCE</scope>
    <source>
        <strain evidence="2">B73</strain>
    </source>
</reference>
<accession>B4FC64</accession>
<feature type="compositionally biased region" description="Low complexity" evidence="1">
    <location>
        <begin position="137"/>
        <end position="152"/>
    </location>
</feature>
<organism evidence="2">
    <name type="scientific">Zea mays</name>
    <name type="common">Maize</name>
    <dbReference type="NCBI Taxonomy" id="4577"/>
    <lineage>
        <taxon>Eukaryota</taxon>
        <taxon>Viridiplantae</taxon>
        <taxon>Streptophyta</taxon>
        <taxon>Embryophyta</taxon>
        <taxon>Tracheophyta</taxon>
        <taxon>Spermatophyta</taxon>
        <taxon>Magnoliopsida</taxon>
        <taxon>Liliopsida</taxon>
        <taxon>Poales</taxon>
        <taxon>Poaceae</taxon>
        <taxon>PACMAD clade</taxon>
        <taxon>Panicoideae</taxon>
        <taxon>Andropogonodae</taxon>
        <taxon>Andropogoneae</taxon>
        <taxon>Tripsacinae</taxon>
        <taxon>Zea</taxon>
    </lineage>
</organism>
<dbReference type="EMBL" id="BT034702">
    <property type="protein sequence ID" value="ACF79707.1"/>
    <property type="molecule type" value="mRNA"/>
</dbReference>
<dbReference type="AlphaFoldDB" id="B4FC64"/>
<sequence>MMDGCVVPNLPDLPDLVEEAEVQHVVEAREEDDAGEAVVLDVPERHVALVVALLARARGGEVVPVRQVAVHEPRGAQLPRRGRRVRGGLHDHPQQRRRHQPQRVRRPRQRGGPLAGRHGRRLRRRDDHQERARRRCPVVARPRAVRQQAPVQGPARRQRPYHVAAAAAAARRRRRGRPVGHGRRREAGEEAHDEAEGGMQQRLLPQLRPLLLAPPTGATVVRGRPHHRSQPAERRLCLAPRSSYRDRDLASCRLIGVASCQSPGLCKRRLNNEVA</sequence>
<evidence type="ECO:0000256" key="1">
    <source>
        <dbReference type="SAM" id="MobiDB-lite"/>
    </source>
</evidence>
<proteinExistence type="evidence at transcript level"/>